<evidence type="ECO:0008006" key="10">
    <source>
        <dbReference type="Google" id="ProtNLM"/>
    </source>
</evidence>
<reference evidence="8 9" key="1">
    <citation type="journal article" date="2017" name="Curr. Biol.">
        <title>The Evolution of Venom by Co-option of Single-Copy Genes.</title>
        <authorList>
            <person name="Martinson E.O."/>
            <person name="Mrinalini"/>
            <person name="Kelkar Y.D."/>
            <person name="Chang C.H."/>
            <person name="Werren J.H."/>
        </authorList>
    </citation>
    <scope>NUCLEOTIDE SEQUENCE [LARGE SCALE GENOMIC DNA]</scope>
    <source>
        <strain evidence="8 9">Alberta</strain>
        <tissue evidence="8">Whole body</tissue>
    </source>
</reference>
<feature type="domain" description="FUZ/MON1/HPS1 second Longin" evidence="6">
    <location>
        <begin position="168"/>
        <end position="261"/>
    </location>
</feature>
<evidence type="ECO:0000259" key="6">
    <source>
        <dbReference type="Pfam" id="PF19037"/>
    </source>
</evidence>
<organism evidence="8 9">
    <name type="scientific">Trichomalopsis sarcophagae</name>
    <dbReference type="NCBI Taxonomy" id="543379"/>
    <lineage>
        <taxon>Eukaryota</taxon>
        <taxon>Metazoa</taxon>
        <taxon>Ecdysozoa</taxon>
        <taxon>Arthropoda</taxon>
        <taxon>Hexapoda</taxon>
        <taxon>Insecta</taxon>
        <taxon>Pterygota</taxon>
        <taxon>Neoptera</taxon>
        <taxon>Endopterygota</taxon>
        <taxon>Hymenoptera</taxon>
        <taxon>Apocrita</taxon>
        <taxon>Proctotrupomorpha</taxon>
        <taxon>Chalcidoidea</taxon>
        <taxon>Pteromalidae</taxon>
        <taxon>Pteromalinae</taxon>
        <taxon>Trichomalopsis</taxon>
    </lineage>
</organism>
<keyword evidence="4" id="KW-0206">Cytoskeleton</keyword>
<dbReference type="Pfam" id="PF19037">
    <property type="entry name" value="Fuz_longin_2"/>
    <property type="match status" value="1"/>
</dbReference>
<evidence type="ECO:0000313" key="8">
    <source>
        <dbReference type="EMBL" id="OXU31183.1"/>
    </source>
</evidence>
<feature type="domain" description="FUZ/MON1/HPS1 third Longin" evidence="7">
    <location>
        <begin position="288"/>
        <end position="408"/>
    </location>
</feature>
<dbReference type="GO" id="GO:1905515">
    <property type="term" value="P:non-motile cilium assembly"/>
    <property type="evidence" value="ECO:0007669"/>
    <property type="project" value="TreeGrafter"/>
</dbReference>
<dbReference type="InterPro" id="IPR043970">
    <property type="entry name" value="FUZ/MON1/HPS1_longin_3"/>
</dbReference>
<dbReference type="OrthoDB" id="74835at2759"/>
<evidence type="ECO:0000259" key="7">
    <source>
        <dbReference type="Pfam" id="PF19038"/>
    </source>
</evidence>
<dbReference type="InterPro" id="IPR043971">
    <property type="entry name" value="FUZ/MON1/HPS1_longin_2"/>
</dbReference>
<dbReference type="InterPro" id="IPR043972">
    <property type="entry name" value="FUZ/MON1/HPS1_longin_1"/>
</dbReference>
<evidence type="ECO:0000256" key="3">
    <source>
        <dbReference type="ARBA" id="ARBA00022490"/>
    </source>
</evidence>
<protein>
    <recommendedName>
        <fullName evidence="10">Protein fuzzy homolog</fullName>
    </recommendedName>
</protein>
<evidence type="ECO:0000256" key="1">
    <source>
        <dbReference type="ARBA" id="ARBA00004245"/>
    </source>
</evidence>
<keyword evidence="9" id="KW-1185">Reference proteome</keyword>
<comment type="caution">
    <text evidence="8">The sequence shown here is derived from an EMBL/GenBank/DDBJ whole genome shotgun (WGS) entry which is preliminary data.</text>
</comment>
<dbReference type="Pfam" id="PF19036">
    <property type="entry name" value="Fuz_longin_1"/>
    <property type="match status" value="1"/>
</dbReference>
<accession>A0A232FKT2</accession>
<dbReference type="EMBL" id="NNAY01000079">
    <property type="protein sequence ID" value="OXU31183.1"/>
    <property type="molecule type" value="Genomic_DNA"/>
</dbReference>
<name>A0A232FKT2_9HYME</name>
<comment type="subcellular location">
    <subcellularLocation>
        <location evidence="1">Cytoplasm</location>
        <location evidence="1">Cytoskeleton</location>
    </subcellularLocation>
</comment>
<evidence type="ECO:0000256" key="2">
    <source>
        <dbReference type="ARBA" id="ARBA00008550"/>
    </source>
</evidence>
<dbReference type="Pfam" id="PF19038">
    <property type="entry name" value="Fuz_longin_3"/>
    <property type="match status" value="1"/>
</dbReference>
<dbReference type="Proteomes" id="UP000215335">
    <property type="component" value="Unassembled WGS sequence"/>
</dbReference>
<dbReference type="STRING" id="543379.A0A232FKT2"/>
<dbReference type="InterPro" id="IPR026069">
    <property type="entry name" value="Fuzzy"/>
</dbReference>
<dbReference type="PANTHER" id="PTHR13559">
    <property type="entry name" value="INTRACELLULAR TRAFFIC PROTEIN-RELATED"/>
    <property type="match status" value="1"/>
</dbReference>
<dbReference type="GO" id="GO:0016192">
    <property type="term" value="P:vesicle-mediated transport"/>
    <property type="evidence" value="ECO:0007669"/>
    <property type="project" value="InterPro"/>
</dbReference>
<evidence type="ECO:0000313" key="9">
    <source>
        <dbReference type="Proteomes" id="UP000215335"/>
    </source>
</evidence>
<keyword evidence="3" id="KW-0963">Cytoplasm</keyword>
<proteinExistence type="inferred from homology"/>
<dbReference type="PANTHER" id="PTHR13559:SF1">
    <property type="entry name" value="PROTEIN FUZZY HOMOLOG"/>
    <property type="match status" value="1"/>
</dbReference>
<sequence length="413" mass="46656">MTAHVMCLTSSGGIPLFVRKKGEGELMTFSKMASLNGVHMFLKTQNVELINTDMPDTTVVWKEFKGCITLIAIASGTTKRVIDKFLDAVFNAMILIVGLKDLEQPRSVERLKRDLRACYSIIDRLLECLDIADRTGSKTDLVDLTDCIMCSENHLLQICLEGYMECLDSLYGCVLIHDCLAVATESWWSLDAIERKLLILAITAESNCTAKDLPIFLPNKSPNLAYRLVNVTLVNNVQVLALCGPTPDLPEIERLAIQCWRNSIETLRTSEQCYPRNFPSSISLDSAILGFLLVNYKIGKFVLSGNAQHSKNHVSGTHRLDTIRTFYHHAVETFLLPVDYNSEKEEEEPNKSAHQFKGAKETYWCSEYHKCHALKETDHIFCVLYTSTVPTHTMRLITQKTLKILLADKQVCW</sequence>
<evidence type="ECO:0000259" key="5">
    <source>
        <dbReference type="Pfam" id="PF19036"/>
    </source>
</evidence>
<feature type="domain" description="FUZ/MON1/HPS1 first Longin" evidence="5">
    <location>
        <begin position="4"/>
        <end position="125"/>
    </location>
</feature>
<gene>
    <name evidence="8" type="ORF">TSAR_009425</name>
</gene>
<comment type="similarity">
    <text evidence="2">Belongs to the fuzzy family.</text>
</comment>
<evidence type="ECO:0000256" key="4">
    <source>
        <dbReference type="ARBA" id="ARBA00023212"/>
    </source>
</evidence>
<dbReference type="AlphaFoldDB" id="A0A232FKT2"/>
<dbReference type="GO" id="GO:0005856">
    <property type="term" value="C:cytoskeleton"/>
    <property type="evidence" value="ECO:0007669"/>
    <property type="project" value="UniProtKB-SubCell"/>
</dbReference>